<evidence type="ECO:0000313" key="2">
    <source>
        <dbReference type="EMBL" id="CAB0037529.1"/>
    </source>
</evidence>
<reference evidence="2 3" key="1">
    <citation type="submission" date="2020-02" db="EMBL/GenBank/DDBJ databases">
        <authorList>
            <person name="Ferguson B K."/>
        </authorList>
    </citation>
    <scope>NUCLEOTIDE SEQUENCE [LARGE SCALE GENOMIC DNA]</scope>
</reference>
<dbReference type="AlphaFoldDB" id="A0A6H5IK49"/>
<dbReference type="InterPro" id="IPR054722">
    <property type="entry name" value="PolX-like_BBD"/>
</dbReference>
<dbReference type="EMBL" id="CADCXV010000859">
    <property type="protein sequence ID" value="CAB0037529.1"/>
    <property type="molecule type" value="Genomic_DNA"/>
</dbReference>
<name>A0A6H5IK49_9HYME</name>
<accession>A0A6H5IK49</accession>
<dbReference type="Proteomes" id="UP000479190">
    <property type="component" value="Unassembled WGS sequence"/>
</dbReference>
<dbReference type="OrthoDB" id="7554908at2759"/>
<gene>
    <name evidence="2" type="ORF">TBRA_LOCUS9356</name>
</gene>
<feature type="domain" description="Retrovirus-related Pol polyprotein from transposon TNT 1-94-like beta-barrel" evidence="1">
    <location>
        <begin position="66"/>
        <end position="141"/>
    </location>
</feature>
<dbReference type="Pfam" id="PF14223">
    <property type="entry name" value="Retrotran_gag_2"/>
    <property type="match status" value="1"/>
</dbReference>
<organism evidence="2 3">
    <name type="scientific">Trichogramma brassicae</name>
    <dbReference type="NCBI Taxonomy" id="86971"/>
    <lineage>
        <taxon>Eukaryota</taxon>
        <taxon>Metazoa</taxon>
        <taxon>Ecdysozoa</taxon>
        <taxon>Arthropoda</taxon>
        <taxon>Hexapoda</taxon>
        <taxon>Insecta</taxon>
        <taxon>Pterygota</taxon>
        <taxon>Neoptera</taxon>
        <taxon>Endopterygota</taxon>
        <taxon>Hymenoptera</taxon>
        <taxon>Apocrita</taxon>
        <taxon>Proctotrupomorpha</taxon>
        <taxon>Chalcidoidea</taxon>
        <taxon>Trichogrammatidae</taxon>
        <taxon>Trichogramma</taxon>
    </lineage>
</organism>
<dbReference type="PANTHER" id="PTHR47592">
    <property type="entry name" value="PBF68 PROTEIN"/>
    <property type="match status" value="1"/>
</dbReference>
<evidence type="ECO:0000259" key="1">
    <source>
        <dbReference type="Pfam" id="PF22936"/>
    </source>
</evidence>
<proteinExistence type="predicted"/>
<keyword evidence="3" id="KW-1185">Reference proteome</keyword>
<sequence>KKSKKYRILRGYCTIRCTASEQGTVPERLTRDEQVWTCAKKTSQQVTKAAAWMSTLSADDSKIDQWYLDSGATHYMTPPKDLLTNYQQSSNRRVTMANKSIEKVIGKGTAYLQLKVNCEKKHLIVNEVLHVPNLGVNLISQANNFYSESQSDLCYSRGPGREHVAWVLVTLGKSAALLRKVQEVCSAQELTSECAQRPGAPPYIARRGRRATAAAAAVVGSRCLSRGREVAPIPVRPRNGADPQSSAISIGYGPSESDIESYGVKLFFRSTIKKKKRITDLLFLITVMSSESKMATPSVFQFDGGNFQVWKFQMRSVLVANRLFEMVNGSKLRPPAGDKEEENWIQNDARATTILTCAMVPRQVENCLTCQSAKEIWDKMTMIYE</sequence>
<feature type="non-terminal residue" evidence="2">
    <location>
        <position position="1"/>
    </location>
</feature>
<dbReference type="Pfam" id="PF22936">
    <property type="entry name" value="Pol_BBD"/>
    <property type="match status" value="1"/>
</dbReference>
<protein>
    <recommendedName>
        <fullName evidence="1">Retrovirus-related Pol polyprotein from transposon TNT 1-94-like beta-barrel domain-containing protein</fullName>
    </recommendedName>
</protein>
<evidence type="ECO:0000313" key="3">
    <source>
        <dbReference type="Proteomes" id="UP000479190"/>
    </source>
</evidence>